<keyword evidence="4" id="KW-1185">Reference proteome</keyword>
<dbReference type="PANTHER" id="PTHR35149">
    <property type="entry name" value="SLL5132 PROTEIN"/>
    <property type="match status" value="1"/>
</dbReference>
<evidence type="ECO:0000313" key="3">
    <source>
        <dbReference type="EMBL" id="MFC3198250.1"/>
    </source>
</evidence>
<reference evidence="4" key="1">
    <citation type="journal article" date="2019" name="Int. J. Syst. Evol. Microbiol.">
        <title>The Global Catalogue of Microorganisms (GCM) 10K type strain sequencing project: providing services to taxonomists for standard genome sequencing and annotation.</title>
        <authorList>
            <consortium name="The Broad Institute Genomics Platform"/>
            <consortium name="The Broad Institute Genome Sequencing Center for Infectious Disease"/>
            <person name="Wu L."/>
            <person name="Ma J."/>
        </authorList>
    </citation>
    <scope>NUCLEOTIDE SEQUENCE [LARGE SCALE GENOMIC DNA]</scope>
    <source>
        <strain evidence="4">KCTC 52416</strain>
    </source>
</reference>
<feature type="domain" description="GmrSD restriction endonucleases C-terminal" evidence="2">
    <location>
        <begin position="431"/>
        <end position="562"/>
    </location>
</feature>
<feature type="domain" description="GmrSD restriction endonucleases N-terminal" evidence="1">
    <location>
        <begin position="15"/>
        <end position="244"/>
    </location>
</feature>
<dbReference type="Pfam" id="PF03235">
    <property type="entry name" value="GmrSD_N"/>
    <property type="match status" value="1"/>
</dbReference>
<dbReference type="InterPro" id="IPR011089">
    <property type="entry name" value="GmrSD_C"/>
</dbReference>
<evidence type="ECO:0000259" key="2">
    <source>
        <dbReference type="Pfam" id="PF07510"/>
    </source>
</evidence>
<organism evidence="3 4">
    <name type="scientific">Parapedobacter deserti</name>
    <dbReference type="NCBI Taxonomy" id="1912957"/>
    <lineage>
        <taxon>Bacteria</taxon>
        <taxon>Pseudomonadati</taxon>
        <taxon>Bacteroidota</taxon>
        <taxon>Sphingobacteriia</taxon>
        <taxon>Sphingobacteriales</taxon>
        <taxon>Sphingobacteriaceae</taxon>
        <taxon>Parapedobacter</taxon>
    </lineage>
</organism>
<evidence type="ECO:0000259" key="1">
    <source>
        <dbReference type="Pfam" id="PF03235"/>
    </source>
</evidence>
<proteinExistence type="predicted"/>
<dbReference type="RefSeq" id="WP_379022725.1">
    <property type="nucleotide sequence ID" value="NZ_JBHRTA010000036.1"/>
</dbReference>
<sequence>MKATTNKIETQKVSIQQLFKNYWFKVPEYQRSYVWQQDNVLELIEDIFYAAEHNPYSEYFLGSLVLQRREVNDLNSEGISYYEYDLLDGQQRLTTILLILAVVRDLTGSNGLAKVCTAYIYQQEDEFQQIPERLRMVYKIRDNVESFIQKHIKSSGGTSLTADLEIAQDTKNISISNMAKAILCIQDYFRKVQQTELEKFAKHLFNNVIVIYVASEELEDAFRLFTILNNRGVPLTNADILKSLNLGEVAESLSTKIAQDWEELESSMGSEDFNRLLSFIRTIYVKDKARENIVKEFNERIYNTRPPLLKKGKETFDAIFGYADVYKKLILLEDLPADSCQFKNLITVMRHGFPSNDWIPPLLCYYKKFQHNGLLDFTKKLGNKFSADWMSQLSPSSRINNMANVLRAIEKADSYKALLLNDVVFNYSIEDIKNSVSGHIYRKRFGKYILLLLEYLMHDHSSTFPEFSRLSVEHILPQSPSNESKWKQIFTDDEMVDNVHKLGNLVLISRSKNSSLGRKDFLDKKRVYFNGSISAFPNSLQVMQYNEWDLPVLQKRQADLLEKIIRHFR</sequence>
<gene>
    <name evidence="3" type="ORF">ACFOET_11565</name>
</gene>
<protein>
    <submittedName>
        <fullName evidence="3">DUF262 domain-containing protein</fullName>
    </submittedName>
</protein>
<name>A0ABV7JMY5_9SPHI</name>
<dbReference type="EMBL" id="JBHRTA010000036">
    <property type="protein sequence ID" value="MFC3198250.1"/>
    <property type="molecule type" value="Genomic_DNA"/>
</dbReference>
<dbReference type="InterPro" id="IPR004919">
    <property type="entry name" value="GmrSD_N"/>
</dbReference>
<dbReference type="Proteomes" id="UP001595526">
    <property type="component" value="Unassembled WGS sequence"/>
</dbReference>
<dbReference type="PANTHER" id="PTHR35149:SF2">
    <property type="entry name" value="DUF262 DOMAIN-CONTAINING PROTEIN"/>
    <property type="match status" value="1"/>
</dbReference>
<accession>A0ABV7JMY5</accession>
<comment type="caution">
    <text evidence="3">The sequence shown here is derived from an EMBL/GenBank/DDBJ whole genome shotgun (WGS) entry which is preliminary data.</text>
</comment>
<evidence type="ECO:0000313" key="4">
    <source>
        <dbReference type="Proteomes" id="UP001595526"/>
    </source>
</evidence>
<dbReference type="Pfam" id="PF07510">
    <property type="entry name" value="GmrSD_C"/>
    <property type="match status" value="1"/>
</dbReference>